<dbReference type="EMBL" id="CABPSR010000005">
    <property type="protein sequence ID" value="VVE80167.1"/>
    <property type="molecule type" value="Genomic_DNA"/>
</dbReference>
<evidence type="ECO:0000256" key="1">
    <source>
        <dbReference type="SAM" id="MobiDB-lite"/>
    </source>
</evidence>
<accession>A0A5E5B4R4</accession>
<feature type="compositionally biased region" description="Basic and acidic residues" evidence="1">
    <location>
        <begin position="166"/>
        <end position="177"/>
    </location>
</feature>
<dbReference type="RefSeq" id="WP_150809561.1">
    <property type="nucleotide sequence ID" value="NZ_CABPSR010000005.1"/>
</dbReference>
<evidence type="ECO:0000313" key="2">
    <source>
        <dbReference type="EMBL" id="VVE80167.1"/>
    </source>
</evidence>
<feature type="region of interest" description="Disordered" evidence="1">
    <location>
        <begin position="1"/>
        <end position="26"/>
    </location>
</feature>
<feature type="compositionally biased region" description="Polar residues" evidence="1">
    <location>
        <begin position="1"/>
        <end position="10"/>
    </location>
</feature>
<dbReference type="Proteomes" id="UP000335538">
    <property type="component" value="Unassembled WGS sequence"/>
</dbReference>
<dbReference type="AlphaFoldDB" id="A0A5E5B4R4"/>
<name>A0A5E5B4R4_9BURK</name>
<feature type="compositionally biased region" description="Basic and acidic residues" evidence="1">
    <location>
        <begin position="125"/>
        <end position="140"/>
    </location>
</feature>
<proteinExistence type="predicted"/>
<feature type="region of interest" description="Disordered" evidence="1">
    <location>
        <begin position="64"/>
        <end position="177"/>
    </location>
</feature>
<feature type="compositionally biased region" description="Low complexity" evidence="1">
    <location>
        <begin position="96"/>
        <end position="109"/>
    </location>
</feature>
<reference evidence="2 3" key="1">
    <citation type="submission" date="2019-08" db="EMBL/GenBank/DDBJ databases">
        <authorList>
            <person name="Peeters C."/>
        </authorList>
    </citation>
    <scope>NUCLEOTIDE SEQUENCE [LARGE SCALE GENOMIC DNA]</scope>
    <source>
        <strain evidence="2 3">LMG 31121</strain>
    </source>
</reference>
<gene>
    <name evidence="2" type="ORF">PSP31121_02584</name>
</gene>
<organism evidence="2 3">
    <name type="scientific">Pandoraea sputorum</name>
    <dbReference type="NCBI Taxonomy" id="93222"/>
    <lineage>
        <taxon>Bacteria</taxon>
        <taxon>Pseudomonadati</taxon>
        <taxon>Pseudomonadota</taxon>
        <taxon>Betaproteobacteria</taxon>
        <taxon>Burkholderiales</taxon>
        <taxon>Burkholderiaceae</taxon>
        <taxon>Pandoraea</taxon>
    </lineage>
</organism>
<protein>
    <submittedName>
        <fullName evidence="2">Uncharacterized protein</fullName>
    </submittedName>
</protein>
<feature type="compositionally biased region" description="Basic and acidic residues" evidence="1">
    <location>
        <begin position="149"/>
        <end position="158"/>
    </location>
</feature>
<evidence type="ECO:0000313" key="3">
    <source>
        <dbReference type="Proteomes" id="UP000335538"/>
    </source>
</evidence>
<sequence>MIQPTFTSPSVPLAQAQEPSSTAPAQTELAADLREVTQRDGIYDGHHTDFEREFQRSSVGQLVASGDEYTPNPDGKPPFVITNPKVRPTNPTNAQSAQTIRTTTHSTSSIPHGGLDFNNPDFSEEDLRQSVRTARTEKRPVPVGGLEQRYPDIGDHLCPDSTGRNLQEDSGDHSPTE</sequence>